<organism evidence="5">
    <name type="scientific">Anthurium amnicola</name>
    <dbReference type="NCBI Taxonomy" id="1678845"/>
    <lineage>
        <taxon>Eukaryota</taxon>
        <taxon>Viridiplantae</taxon>
        <taxon>Streptophyta</taxon>
        <taxon>Embryophyta</taxon>
        <taxon>Tracheophyta</taxon>
        <taxon>Spermatophyta</taxon>
        <taxon>Magnoliopsida</taxon>
        <taxon>Liliopsida</taxon>
        <taxon>Araceae</taxon>
        <taxon>Pothoideae</taxon>
        <taxon>Potheae</taxon>
        <taxon>Anthurium</taxon>
    </lineage>
</organism>
<dbReference type="InterPro" id="IPR037176">
    <property type="entry name" value="Osmotin/thaumatin-like_sf"/>
</dbReference>
<feature type="disulfide bond" evidence="3">
    <location>
        <begin position="96"/>
        <end position="106"/>
    </location>
</feature>
<dbReference type="SMART" id="SM00205">
    <property type="entry name" value="THN"/>
    <property type="match status" value="1"/>
</dbReference>
<dbReference type="PIRSF" id="PIRSF002703">
    <property type="entry name" value="Thaumatin"/>
    <property type="match status" value="1"/>
</dbReference>
<feature type="disulfide bond" evidence="3">
    <location>
        <begin position="195"/>
        <end position="204"/>
    </location>
</feature>
<dbReference type="PRINTS" id="PR00347">
    <property type="entry name" value="THAUMATIN"/>
</dbReference>
<proteinExistence type="inferred from homology"/>
<gene>
    <name evidence="5" type="primary">At1g18250_4</name>
    <name evidence="5" type="ORF">g.283</name>
</gene>
<dbReference type="Pfam" id="PF00314">
    <property type="entry name" value="Thaumatin"/>
    <property type="match status" value="1"/>
</dbReference>
<dbReference type="AlphaFoldDB" id="A0A1D1ZEF1"/>
<evidence type="ECO:0000313" key="5">
    <source>
        <dbReference type="EMBL" id="JAT65239.1"/>
    </source>
</evidence>
<dbReference type="PROSITE" id="PS51367">
    <property type="entry name" value="THAUMATIN_2"/>
    <property type="match status" value="1"/>
</dbReference>
<keyword evidence="2 3" id="KW-1015">Disulfide bond</keyword>
<keyword evidence="4" id="KW-1133">Transmembrane helix</keyword>
<dbReference type="PROSITE" id="PS00316">
    <property type="entry name" value="THAUMATIN_1"/>
    <property type="match status" value="1"/>
</dbReference>
<comment type="similarity">
    <text evidence="1">Belongs to the thaumatin family.</text>
</comment>
<dbReference type="InterPro" id="IPR017949">
    <property type="entry name" value="Thaumatin_CS"/>
</dbReference>
<feature type="transmembrane region" description="Helical" evidence="4">
    <location>
        <begin position="21"/>
        <end position="44"/>
    </location>
</feature>
<dbReference type="FunFam" id="2.60.110.10:FF:000002">
    <property type="entry name" value="Thaumatin-like protein 1a"/>
    <property type="match status" value="1"/>
</dbReference>
<keyword evidence="4" id="KW-0472">Membrane</keyword>
<accession>A0A1D1ZEF1</accession>
<name>A0A1D1ZEF1_9ARAE</name>
<dbReference type="InterPro" id="IPR001938">
    <property type="entry name" value="Thaumatin"/>
</dbReference>
<dbReference type="Gene3D" id="2.60.110.10">
    <property type="entry name" value="Thaumatin"/>
    <property type="match status" value="1"/>
</dbReference>
<evidence type="ECO:0000256" key="1">
    <source>
        <dbReference type="ARBA" id="ARBA00010607"/>
    </source>
</evidence>
<sequence length="237" mass="25738">RDTCRSKHTQAYTQQRATKAMAPLHFLALLFSLSGTVGATVFTFQNNCRNTVWPAVQPNAGKPMIGDGGFELHPNQSSTVVATPKWAGRFWARRGCRFDADGRGSCTTGDCGGVMRCTGMGGQLPLSVAEFNLADPVDFYDVSHVDGYNVRVAVVPKGGSGVCQAVECAWDVNRRCPEALRVVEGDRVVGCKSACQVFGNPEYCCTQEYSDPTLCKPSVYSRVFKAACPRAYSYAYD</sequence>
<dbReference type="EMBL" id="GDJX01002697">
    <property type="protein sequence ID" value="JAT65239.1"/>
    <property type="molecule type" value="Transcribed_RNA"/>
</dbReference>
<feature type="non-terminal residue" evidence="5">
    <location>
        <position position="237"/>
    </location>
</feature>
<feature type="disulfide bond" evidence="3">
    <location>
        <begin position="111"/>
        <end position="117"/>
    </location>
</feature>
<feature type="disulfide bond" evidence="3">
    <location>
        <begin position="176"/>
        <end position="191"/>
    </location>
</feature>
<reference evidence="5" key="1">
    <citation type="submission" date="2015-07" db="EMBL/GenBank/DDBJ databases">
        <title>Transcriptome Assembly of Anthurium amnicola.</title>
        <authorList>
            <person name="Suzuki J."/>
        </authorList>
    </citation>
    <scope>NUCLEOTIDE SEQUENCE</scope>
</reference>
<dbReference type="CDD" id="cd09218">
    <property type="entry name" value="TLP-PA"/>
    <property type="match status" value="1"/>
</dbReference>
<evidence type="ECO:0000256" key="4">
    <source>
        <dbReference type="SAM" id="Phobius"/>
    </source>
</evidence>
<feature type="disulfide bond" evidence="3">
    <location>
        <begin position="205"/>
        <end position="215"/>
    </location>
</feature>
<keyword evidence="4" id="KW-0812">Transmembrane</keyword>
<dbReference type="PANTHER" id="PTHR31048">
    <property type="entry name" value="OS03G0233200 PROTEIN"/>
    <property type="match status" value="1"/>
</dbReference>
<feature type="non-terminal residue" evidence="5">
    <location>
        <position position="1"/>
    </location>
</feature>
<dbReference type="SUPFAM" id="SSF49870">
    <property type="entry name" value="Osmotin, thaumatin-like protein"/>
    <property type="match status" value="1"/>
</dbReference>
<evidence type="ECO:0000256" key="2">
    <source>
        <dbReference type="ARBA" id="ARBA00023157"/>
    </source>
</evidence>
<feature type="disulfide bond" evidence="3">
    <location>
        <begin position="168"/>
        <end position="228"/>
    </location>
</feature>
<protein>
    <submittedName>
        <fullName evidence="5">Thaumatin-like protein</fullName>
    </submittedName>
</protein>
<evidence type="ECO:0000256" key="3">
    <source>
        <dbReference type="PIRSR" id="PIRSR002703-1"/>
    </source>
</evidence>